<protein>
    <recommendedName>
        <fullName evidence="2">FAR1 domain-containing protein</fullName>
    </recommendedName>
</protein>
<gene>
    <name evidence="3" type="ORF">CCACVL1_26018</name>
</gene>
<dbReference type="OrthoDB" id="1597504at2759"/>
<feature type="domain" description="FAR1" evidence="2">
    <location>
        <begin position="216"/>
        <end position="303"/>
    </location>
</feature>
<comment type="caution">
    <text evidence="3">The sequence shown here is derived from an EMBL/GenBank/DDBJ whole genome shotgun (WGS) entry which is preliminary data.</text>
</comment>
<keyword evidence="4" id="KW-1185">Reference proteome</keyword>
<dbReference type="EMBL" id="AWWV01014426">
    <property type="protein sequence ID" value="OMO57078.1"/>
    <property type="molecule type" value="Genomic_DNA"/>
</dbReference>
<sequence>MGGRGKEVVEAEDWSKVNEDPLSDTQDRLLEEEFLSGSMHVDLDAENSEVEGDSRGKKRTSDSSERRNVKLSKMDKMNAFLDRWTTALTAKEEAYKAKALRYKSSSSSGSADRHSISVCMDLLEKVEGVSSTAYNKAIEKFLSADWRQIFVGMSDARRKDWLDSLSDSSGSSNPSSPLELVGKQKNKNLEECSTKRDYDEPFVGQVFHSEEEAFVFYKQYAIRRGFLIKKGRVERKDGEVKKRDFFCHRYGRQPLKVADPTKKQRNRKSLKCECKAHLHISLNVSLKEWRVTNFVMDHTHELLSPQIS</sequence>
<accession>A0A1R3GG53</accession>
<proteinExistence type="predicted"/>
<reference evidence="3 4" key="1">
    <citation type="submission" date="2013-09" db="EMBL/GenBank/DDBJ databases">
        <title>Corchorus capsularis genome sequencing.</title>
        <authorList>
            <person name="Alam M."/>
            <person name="Haque M.S."/>
            <person name="Islam M.S."/>
            <person name="Emdad E.M."/>
            <person name="Islam M.M."/>
            <person name="Ahmed B."/>
            <person name="Halim A."/>
            <person name="Hossen Q.M.M."/>
            <person name="Hossain M.Z."/>
            <person name="Ahmed R."/>
            <person name="Khan M.M."/>
            <person name="Islam R."/>
            <person name="Rashid M.M."/>
            <person name="Khan S.A."/>
            <person name="Rahman M.S."/>
            <person name="Alam M."/>
        </authorList>
    </citation>
    <scope>NUCLEOTIDE SEQUENCE [LARGE SCALE GENOMIC DNA]</scope>
    <source>
        <strain evidence="4">cv. CVL-1</strain>
        <tissue evidence="3">Whole seedling</tissue>
    </source>
</reference>
<dbReference type="PANTHER" id="PTHR46328">
    <property type="entry name" value="FAR-RED IMPAIRED RESPONSIVE (FAR1) FAMILY PROTEIN-RELATED"/>
    <property type="match status" value="1"/>
</dbReference>
<dbReference type="AlphaFoldDB" id="A0A1R3GG53"/>
<name>A0A1R3GG53_COCAP</name>
<dbReference type="InterPro" id="IPR004330">
    <property type="entry name" value="FAR1_DNA_bnd_dom"/>
</dbReference>
<dbReference type="Proteomes" id="UP000188268">
    <property type="component" value="Unassembled WGS sequence"/>
</dbReference>
<evidence type="ECO:0000313" key="4">
    <source>
        <dbReference type="Proteomes" id="UP000188268"/>
    </source>
</evidence>
<feature type="compositionally biased region" description="Basic and acidic residues" evidence="1">
    <location>
        <begin position="52"/>
        <end position="69"/>
    </location>
</feature>
<evidence type="ECO:0000256" key="1">
    <source>
        <dbReference type="SAM" id="MobiDB-lite"/>
    </source>
</evidence>
<dbReference type="Gramene" id="OMO57078">
    <property type="protein sequence ID" value="OMO57078"/>
    <property type="gene ID" value="CCACVL1_26018"/>
</dbReference>
<feature type="compositionally biased region" description="Basic and acidic residues" evidence="1">
    <location>
        <begin position="1"/>
        <end position="31"/>
    </location>
</feature>
<evidence type="ECO:0000313" key="3">
    <source>
        <dbReference type="EMBL" id="OMO57078.1"/>
    </source>
</evidence>
<dbReference type="Pfam" id="PF03101">
    <property type="entry name" value="FAR1"/>
    <property type="match status" value="1"/>
</dbReference>
<dbReference type="STRING" id="210143.A0A1R3GG53"/>
<evidence type="ECO:0000259" key="2">
    <source>
        <dbReference type="Pfam" id="PF03101"/>
    </source>
</evidence>
<organism evidence="3 4">
    <name type="scientific">Corchorus capsularis</name>
    <name type="common">Jute</name>
    <dbReference type="NCBI Taxonomy" id="210143"/>
    <lineage>
        <taxon>Eukaryota</taxon>
        <taxon>Viridiplantae</taxon>
        <taxon>Streptophyta</taxon>
        <taxon>Embryophyta</taxon>
        <taxon>Tracheophyta</taxon>
        <taxon>Spermatophyta</taxon>
        <taxon>Magnoliopsida</taxon>
        <taxon>eudicotyledons</taxon>
        <taxon>Gunneridae</taxon>
        <taxon>Pentapetalae</taxon>
        <taxon>rosids</taxon>
        <taxon>malvids</taxon>
        <taxon>Malvales</taxon>
        <taxon>Malvaceae</taxon>
        <taxon>Grewioideae</taxon>
        <taxon>Apeibeae</taxon>
        <taxon>Corchorus</taxon>
    </lineage>
</organism>
<feature type="region of interest" description="Disordered" evidence="1">
    <location>
        <begin position="1"/>
        <end position="69"/>
    </location>
</feature>